<evidence type="ECO:0000313" key="3">
    <source>
        <dbReference type="Proteomes" id="UP000591948"/>
    </source>
</evidence>
<accession>A0A6V8P4Z8</accession>
<keyword evidence="2" id="KW-0547">Nucleotide-binding</keyword>
<gene>
    <name evidence="2" type="ORF">HKBW3S33_01082</name>
</gene>
<evidence type="ECO:0000259" key="1">
    <source>
        <dbReference type="Pfam" id="PF04326"/>
    </source>
</evidence>
<keyword evidence="2" id="KW-0347">Helicase</keyword>
<name>A0A6V8P4Z8_9ACTN</name>
<dbReference type="EMBL" id="BLRY01000054">
    <property type="protein sequence ID" value="GFP27672.1"/>
    <property type="molecule type" value="Genomic_DNA"/>
</dbReference>
<dbReference type="PANTHER" id="PTHR30595:SF6">
    <property type="entry name" value="SCHLAFEN ALBA-2 DOMAIN-CONTAINING PROTEIN"/>
    <property type="match status" value="1"/>
</dbReference>
<dbReference type="Proteomes" id="UP000591948">
    <property type="component" value="Unassembled WGS sequence"/>
</dbReference>
<dbReference type="InterPro" id="IPR038461">
    <property type="entry name" value="Schlafen_AlbA_2_dom_sf"/>
</dbReference>
<keyword evidence="2" id="KW-0378">Hydrolase</keyword>
<organism evidence="2 3">
    <name type="scientific">Candidatus Hakubella thermalkaliphila</name>
    <dbReference type="NCBI Taxonomy" id="2754717"/>
    <lineage>
        <taxon>Bacteria</taxon>
        <taxon>Bacillati</taxon>
        <taxon>Actinomycetota</taxon>
        <taxon>Actinomycetota incertae sedis</taxon>
        <taxon>Candidatus Hakubellales</taxon>
        <taxon>Candidatus Hakubellaceae</taxon>
        <taxon>Candidatus Hakubella</taxon>
    </lineage>
</organism>
<proteinExistence type="predicted"/>
<sequence length="461" mass="52985">MKQEELKKLMDSGESETVEFKTSFDKEVVETSGAFANTKGGVLLIGASDRGEIKGIRIGKETLKDWANQISQSTEPRVIPEIELGEVDGKSLVIIRIKEFPIKPVAVRGRYFRRVGNSNRIMGMQEIAQMHFHSAGMSWDKLPARDASIDDIDLDKVKRYIKRANEASRRKIEDDEKPLQVLEKLELIKEGQPTWAAILLFRKDPQRFLSQGVIHCGRFKEETIVIDDRMIEGTIIEQVDEAMDFIRKNINVQFVMTGRPAREQIWDYPLEALREALINAVCHRDYTIPSNTDVRIYDDKLIVWSPGGLPFGITIEDLYKPHSSVLRNKGIGGIFYDMGWIEQWGSGIDKMRNTCTKAGIPEPQFEEYQGFRVIFRKDVYTEEYLRNLGLNERQIRAVMYVKEKGKITNEEYKSLNEVKRRLASYELNELTEKGVTERIGKVGKGTHYRLRKSVLNGHNAH</sequence>
<dbReference type="Gene3D" id="3.30.950.30">
    <property type="entry name" value="Schlafen, AAA domain"/>
    <property type="match status" value="1"/>
</dbReference>
<dbReference type="RefSeq" id="WP_176233426.1">
    <property type="nucleotide sequence ID" value="NZ_BLRY01000054.1"/>
</dbReference>
<dbReference type="PANTHER" id="PTHR30595">
    <property type="entry name" value="GLPR-RELATED TRANSCRIPTIONAL REPRESSOR"/>
    <property type="match status" value="1"/>
</dbReference>
<dbReference type="Gene3D" id="1.10.10.10">
    <property type="entry name" value="Winged helix-like DNA-binding domain superfamily/Winged helix DNA-binding domain"/>
    <property type="match status" value="1"/>
</dbReference>
<comment type="caution">
    <text evidence="2">The sequence shown here is derived from an EMBL/GenBank/DDBJ whole genome shotgun (WGS) entry which is preliminary data.</text>
</comment>
<dbReference type="Pfam" id="PF13749">
    <property type="entry name" value="HATPase_c_4"/>
    <property type="match status" value="1"/>
</dbReference>
<dbReference type="InterPro" id="IPR038475">
    <property type="entry name" value="RecG_C_sf"/>
</dbReference>
<dbReference type="AlphaFoldDB" id="A0A6V8P4Z8"/>
<dbReference type="InterPro" id="IPR036388">
    <property type="entry name" value="WH-like_DNA-bd_sf"/>
</dbReference>
<keyword evidence="2" id="KW-0067">ATP-binding</keyword>
<reference evidence="2 3" key="1">
    <citation type="journal article" date="2020" name="Front. Microbiol.">
        <title>Single-cell genomics of novel Actinobacteria with the Wood-Ljungdahl pathway discovered in a serpentinizing system.</title>
        <authorList>
            <person name="Merino N."/>
            <person name="Kawai M."/>
            <person name="Boyd E.S."/>
            <person name="Colman D.R."/>
            <person name="McGlynn S.E."/>
            <person name="Nealson K.H."/>
            <person name="Kurokawa K."/>
            <person name="Hongoh Y."/>
        </authorList>
    </citation>
    <scope>NUCLEOTIDE SEQUENCE [LARGE SCALE GENOMIC DNA]</scope>
    <source>
        <strain evidence="2 3">S33</strain>
    </source>
</reference>
<dbReference type="Pfam" id="PF04326">
    <property type="entry name" value="SLFN_AlbA_2"/>
    <property type="match status" value="1"/>
</dbReference>
<keyword evidence="3" id="KW-1185">Reference proteome</keyword>
<protein>
    <submittedName>
        <fullName evidence="2">ATP-dependent DNA helicase RecG</fullName>
    </submittedName>
</protein>
<dbReference type="Gene3D" id="3.30.565.60">
    <property type="match status" value="1"/>
</dbReference>
<dbReference type="InterPro" id="IPR007421">
    <property type="entry name" value="Schlafen_AlbA_2_dom"/>
</dbReference>
<dbReference type="GO" id="GO:0004386">
    <property type="term" value="F:helicase activity"/>
    <property type="evidence" value="ECO:0007669"/>
    <property type="project" value="UniProtKB-KW"/>
</dbReference>
<feature type="domain" description="Schlafen AlbA-2" evidence="1">
    <location>
        <begin position="14"/>
        <end position="122"/>
    </location>
</feature>
<evidence type="ECO:0000313" key="2">
    <source>
        <dbReference type="EMBL" id="GFP27672.1"/>
    </source>
</evidence>